<evidence type="ECO:0000313" key="2">
    <source>
        <dbReference type="EMBL" id="CAA9459435.1"/>
    </source>
</evidence>
<dbReference type="AlphaFoldDB" id="A0A6J4QZ70"/>
<feature type="compositionally biased region" description="Basic residues" evidence="1">
    <location>
        <begin position="163"/>
        <end position="179"/>
    </location>
</feature>
<dbReference type="EC" id="3.1.2.6" evidence="2"/>
<keyword evidence="2" id="KW-0378">Hydrolase</keyword>
<feature type="non-terminal residue" evidence="2">
    <location>
        <position position="1"/>
    </location>
</feature>
<protein>
    <submittedName>
        <fullName evidence="2">Hydroxyacylglutathione hydrolase</fullName>
        <ecNumber evidence="2">3.1.2.6</ecNumber>
    </submittedName>
</protein>
<dbReference type="EMBL" id="CADCVH010000067">
    <property type="protein sequence ID" value="CAA9459435.1"/>
    <property type="molecule type" value="Genomic_DNA"/>
</dbReference>
<organism evidence="2">
    <name type="scientific">uncultured Rubrobacteraceae bacterium</name>
    <dbReference type="NCBI Taxonomy" id="349277"/>
    <lineage>
        <taxon>Bacteria</taxon>
        <taxon>Bacillati</taxon>
        <taxon>Actinomycetota</taxon>
        <taxon>Rubrobacteria</taxon>
        <taxon>Rubrobacterales</taxon>
        <taxon>Rubrobacteraceae</taxon>
        <taxon>environmental samples</taxon>
    </lineage>
</organism>
<proteinExistence type="predicted"/>
<name>A0A6J4QZ70_9ACTN</name>
<feature type="compositionally biased region" description="Basic and acidic residues" evidence="1">
    <location>
        <begin position="90"/>
        <end position="99"/>
    </location>
</feature>
<reference evidence="2" key="1">
    <citation type="submission" date="2020-02" db="EMBL/GenBank/DDBJ databases">
        <authorList>
            <person name="Meier V. D."/>
        </authorList>
    </citation>
    <scope>NUCLEOTIDE SEQUENCE</scope>
    <source>
        <strain evidence="2">AVDCRST_MAG02</strain>
    </source>
</reference>
<evidence type="ECO:0000256" key="1">
    <source>
        <dbReference type="SAM" id="MobiDB-lite"/>
    </source>
</evidence>
<accession>A0A6J4QZ70</accession>
<gene>
    <name evidence="2" type="ORF">AVDCRST_MAG02-1989</name>
</gene>
<feature type="compositionally biased region" description="Basic and acidic residues" evidence="1">
    <location>
        <begin position="17"/>
        <end position="51"/>
    </location>
</feature>
<feature type="non-terminal residue" evidence="2">
    <location>
        <position position="234"/>
    </location>
</feature>
<dbReference type="GO" id="GO:0004416">
    <property type="term" value="F:hydroxyacylglutathione hydrolase activity"/>
    <property type="evidence" value="ECO:0007669"/>
    <property type="project" value="UniProtKB-EC"/>
</dbReference>
<sequence length="234" mass="25686">ERRAGEDRGRRLLGGRRGLEECHRRAAAGERRRLDPRGHGYGEQRGTDTKRVGGARLRPGRPQAHLYHPPARRPHGGPERAIGMGAGRGGRGDRARGGGDLRPAWPRPLEQRAFSPHFQQRRARGRAGRQGAAGRGRGLRLQDHSHAGPHARARLAAQGRGRPPVHRRRLRAPSHRRRAGRWDQGVLHGPAAREALCGEAAGRTVRDRRHVPRIRAAGGRQDKTAAGGRALPVL</sequence>
<feature type="compositionally biased region" description="Basic and acidic residues" evidence="1">
    <location>
        <begin position="1"/>
        <end position="10"/>
    </location>
</feature>
<feature type="region of interest" description="Disordered" evidence="1">
    <location>
        <begin position="1"/>
        <end position="180"/>
    </location>
</feature>